<name>A0A1I2HUK1_9BACT</name>
<accession>A0A1I2HUK1</accession>
<dbReference type="Proteomes" id="UP000198598">
    <property type="component" value="Unassembled WGS sequence"/>
</dbReference>
<keyword evidence="2" id="KW-1185">Reference proteome</keyword>
<gene>
    <name evidence="1" type="ORF">SAMN05216167_14825</name>
</gene>
<dbReference type="STRING" id="662367.SAMN05216167_14825"/>
<protein>
    <submittedName>
        <fullName evidence="1">Uncharacterized protein</fullName>
    </submittedName>
</protein>
<organism evidence="1 2">
    <name type="scientific">Spirosoma endophyticum</name>
    <dbReference type="NCBI Taxonomy" id="662367"/>
    <lineage>
        <taxon>Bacteria</taxon>
        <taxon>Pseudomonadati</taxon>
        <taxon>Bacteroidota</taxon>
        <taxon>Cytophagia</taxon>
        <taxon>Cytophagales</taxon>
        <taxon>Cytophagaceae</taxon>
        <taxon>Spirosoma</taxon>
    </lineage>
</organism>
<evidence type="ECO:0000313" key="1">
    <source>
        <dbReference type="EMBL" id="SFF33040.1"/>
    </source>
</evidence>
<sequence>MTEPFDQALKDRLFHTFIDQAPVAMALFYGP</sequence>
<proteinExistence type="predicted"/>
<reference evidence="1 2" key="1">
    <citation type="submission" date="2016-10" db="EMBL/GenBank/DDBJ databases">
        <authorList>
            <person name="de Groot N.N."/>
        </authorList>
    </citation>
    <scope>NUCLEOTIDE SEQUENCE [LARGE SCALE GENOMIC DNA]</scope>
    <source>
        <strain evidence="1 2">DSM 26130</strain>
    </source>
</reference>
<evidence type="ECO:0000313" key="2">
    <source>
        <dbReference type="Proteomes" id="UP000198598"/>
    </source>
</evidence>
<dbReference type="AlphaFoldDB" id="A0A1I2HUK1"/>
<dbReference type="EMBL" id="FOLQ01000048">
    <property type="protein sequence ID" value="SFF33040.1"/>
    <property type="molecule type" value="Genomic_DNA"/>
</dbReference>